<protein>
    <recommendedName>
        <fullName evidence="4">Hydrolase</fullName>
    </recommendedName>
</protein>
<dbReference type="STRING" id="1236976.JCM16418_3661"/>
<dbReference type="OrthoDB" id="2706506at2"/>
<dbReference type="eggNOG" id="ENOG5032T41">
    <property type="taxonomic scope" value="Bacteria"/>
</dbReference>
<sequence>METEKKMYYISVSHNLIQDVPNDSAEFRVMMTQDEVTNLRDQMSALIKDDEYTFRRAFVPFKSADHDDATHQFDDELIGVYQYLYDLGDAETKRLIDQMNVLEKLEDTDYHDKGYENSPLNKDTLK</sequence>
<proteinExistence type="predicted"/>
<reference evidence="2 3" key="1">
    <citation type="journal article" date="2014" name="Genome Announc.">
        <title>Draft Genome Sequence of Paenibacillus pini JCM 16418T, Isolated from the Rhizosphere of Pine Tree.</title>
        <authorList>
            <person name="Yuki M."/>
            <person name="Oshima K."/>
            <person name="Suda W."/>
            <person name="Oshida Y."/>
            <person name="Kitamura K."/>
            <person name="Iida Y."/>
            <person name="Hattori M."/>
            <person name="Ohkuma M."/>
        </authorList>
    </citation>
    <scope>NUCLEOTIDE SEQUENCE [LARGE SCALE GENOMIC DNA]</scope>
    <source>
        <strain evidence="2 3">JCM 16418</strain>
    </source>
</reference>
<feature type="region of interest" description="Disordered" evidence="1">
    <location>
        <begin position="107"/>
        <end position="126"/>
    </location>
</feature>
<comment type="caution">
    <text evidence="2">The sequence shown here is derived from an EMBL/GenBank/DDBJ whole genome shotgun (WGS) entry which is preliminary data.</text>
</comment>
<name>W7YPF6_9BACL</name>
<dbReference type="Proteomes" id="UP000019364">
    <property type="component" value="Unassembled WGS sequence"/>
</dbReference>
<dbReference type="EMBL" id="BAVZ01000012">
    <property type="protein sequence ID" value="GAF09518.1"/>
    <property type="molecule type" value="Genomic_DNA"/>
</dbReference>
<evidence type="ECO:0008006" key="4">
    <source>
        <dbReference type="Google" id="ProtNLM"/>
    </source>
</evidence>
<dbReference type="AlphaFoldDB" id="W7YPF6"/>
<dbReference type="RefSeq" id="WP_036651090.1">
    <property type="nucleotide sequence ID" value="NZ_BAVZ01000012.1"/>
</dbReference>
<evidence type="ECO:0000256" key="1">
    <source>
        <dbReference type="SAM" id="MobiDB-lite"/>
    </source>
</evidence>
<evidence type="ECO:0000313" key="2">
    <source>
        <dbReference type="EMBL" id="GAF09518.1"/>
    </source>
</evidence>
<organism evidence="2 3">
    <name type="scientific">Paenibacillus pini JCM 16418</name>
    <dbReference type="NCBI Taxonomy" id="1236976"/>
    <lineage>
        <taxon>Bacteria</taxon>
        <taxon>Bacillati</taxon>
        <taxon>Bacillota</taxon>
        <taxon>Bacilli</taxon>
        <taxon>Bacillales</taxon>
        <taxon>Paenibacillaceae</taxon>
        <taxon>Paenibacillus</taxon>
    </lineage>
</organism>
<evidence type="ECO:0000313" key="3">
    <source>
        <dbReference type="Proteomes" id="UP000019364"/>
    </source>
</evidence>
<keyword evidence="3" id="KW-1185">Reference proteome</keyword>
<gene>
    <name evidence="2" type="ORF">JCM16418_3661</name>
</gene>
<accession>W7YPF6</accession>